<feature type="transmembrane region" description="Helical" evidence="15">
    <location>
        <begin position="219"/>
        <end position="237"/>
    </location>
</feature>
<evidence type="ECO:0000313" key="17">
    <source>
        <dbReference type="EMBL" id="VFR02160.1"/>
    </source>
</evidence>
<dbReference type="InterPro" id="IPR028889">
    <property type="entry name" value="USP"/>
</dbReference>
<dbReference type="InterPro" id="IPR006043">
    <property type="entry name" value="NCS2"/>
</dbReference>
<dbReference type="GO" id="GO:0022857">
    <property type="term" value="F:transmembrane transporter activity"/>
    <property type="evidence" value="ECO:0007669"/>
    <property type="project" value="InterPro"/>
</dbReference>
<dbReference type="FunFam" id="3.90.70.10:FF:000116">
    <property type="entry name" value="Ubiquitin carboxyl-terminal hydrolase 20"/>
    <property type="match status" value="1"/>
</dbReference>
<keyword evidence="8" id="KW-0833">Ubl conjugation pathway</keyword>
<feature type="compositionally biased region" description="Gly residues" evidence="14">
    <location>
        <begin position="1"/>
        <end position="26"/>
    </location>
</feature>
<feature type="region of interest" description="Disordered" evidence="14">
    <location>
        <begin position="1139"/>
        <end position="1187"/>
    </location>
</feature>
<evidence type="ECO:0000256" key="5">
    <source>
        <dbReference type="ARBA" id="ARBA00012759"/>
    </source>
</evidence>
<feature type="region of interest" description="Disordered" evidence="14">
    <location>
        <begin position="539"/>
        <end position="597"/>
    </location>
</feature>
<feature type="transmembrane region" description="Helical" evidence="15">
    <location>
        <begin position="163"/>
        <end position="184"/>
    </location>
</feature>
<evidence type="ECO:0000259" key="16">
    <source>
        <dbReference type="PROSITE" id="PS50235"/>
    </source>
</evidence>
<feature type="transmembrane region" description="Helical" evidence="15">
    <location>
        <begin position="451"/>
        <end position="467"/>
    </location>
</feature>
<keyword evidence="11 15" id="KW-1133">Transmembrane helix</keyword>
<dbReference type="InterPro" id="IPR038765">
    <property type="entry name" value="Papain-like_cys_pep_sf"/>
</dbReference>
<dbReference type="SUPFAM" id="SSF54001">
    <property type="entry name" value="Cysteine proteinases"/>
    <property type="match status" value="1"/>
</dbReference>
<keyword evidence="10" id="KW-0788">Thiol protease</keyword>
<evidence type="ECO:0000256" key="3">
    <source>
        <dbReference type="ARBA" id="ARBA00008821"/>
    </source>
</evidence>
<keyword evidence="9" id="KW-0378">Hydrolase</keyword>
<dbReference type="GO" id="GO:0004843">
    <property type="term" value="F:cysteine-type deubiquitinase activity"/>
    <property type="evidence" value="ECO:0007669"/>
    <property type="project" value="UniProtKB-EC"/>
</dbReference>
<keyword evidence="7 15" id="KW-0812">Transmembrane</keyword>
<keyword evidence="6" id="KW-0645">Protease</keyword>
<feature type="transmembrane region" description="Helical" evidence="15">
    <location>
        <begin position="421"/>
        <end position="439"/>
    </location>
</feature>
<dbReference type="PROSITE" id="PS50235">
    <property type="entry name" value="USP_3"/>
    <property type="match status" value="1"/>
</dbReference>
<comment type="function">
    <text evidence="13">Recognizes and hydrolyzes the peptide bond at the C-terminal Gly of ubiquitin. Involved in the processing of poly-ubiquitin precursors as well as that of ubiquitinated proteins.</text>
</comment>
<dbReference type="OrthoDB" id="1296070at2759"/>
<dbReference type="Pfam" id="PF00443">
    <property type="entry name" value="UCH"/>
    <property type="match status" value="1"/>
</dbReference>
<evidence type="ECO:0000313" key="18">
    <source>
        <dbReference type="Proteomes" id="UP000595140"/>
    </source>
</evidence>
<feature type="compositionally biased region" description="Basic and acidic residues" evidence="14">
    <location>
        <begin position="1139"/>
        <end position="1151"/>
    </location>
</feature>
<protein>
    <recommendedName>
        <fullName evidence="5">ubiquitinyl hydrolase 1</fullName>
        <ecNumber evidence="5">3.4.19.12</ecNumber>
    </recommendedName>
</protein>
<keyword evidence="12 15" id="KW-0472">Membrane</keyword>
<evidence type="ECO:0000256" key="10">
    <source>
        <dbReference type="ARBA" id="ARBA00022807"/>
    </source>
</evidence>
<comment type="catalytic activity">
    <reaction evidence="1">
        <text>Thiol-dependent hydrolysis of ester, thioester, amide, peptide and isopeptide bonds formed by the C-terminal Gly of ubiquitin (a 76-residue protein attached to proteins as an intracellular targeting signal).</text>
        <dbReference type="EC" id="3.4.19.12"/>
    </reaction>
</comment>
<evidence type="ECO:0000256" key="14">
    <source>
        <dbReference type="SAM" id="MobiDB-lite"/>
    </source>
</evidence>
<dbReference type="GO" id="GO:0016579">
    <property type="term" value="P:protein deubiquitination"/>
    <property type="evidence" value="ECO:0007669"/>
    <property type="project" value="InterPro"/>
</dbReference>
<dbReference type="GO" id="GO:0006508">
    <property type="term" value="P:proteolysis"/>
    <property type="evidence" value="ECO:0007669"/>
    <property type="project" value="UniProtKB-KW"/>
</dbReference>
<organism evidence="17 18">
    <name type="scientific">Cuscuta campestris</name>
    <dbReference type="NCBI Taxonomy" id="132261"/>
    <lineage>
        <taxon>Eukaryota</taxon>
        <taxon>Viridiplantae</taxon>
        <taxon>Streptophyta</taxon>
        <taxon>Embryophyta</taxon>
        <taxon>Tracheophyta</taxon>
        <taxon>Spermatophyta</taxon>
        <taxon>Magnoliopsida</taxon>
        <taxon>eudicotyledons</taxon>
        <taxon>Gunneridae</taxon>
        <taxon>Pentapetalae</taxon>
        <taxon>asterids</taxon>
        <taxon>lamiids</taxon>
        <taxon>Solanales</taxon>
        <taxon>Convolvulaceae</taxon>
        <taxon>Cuscuteae</taxon>
        <taxon>Cuscuta</taxon>
        <taxon>Cuscuta subgen. Grammica</taxon>
        <taxon>Cuscuta sect. Cleistogrammica</taxon>
    </lineage>
</organism>
<evidence type="ECO:0000256" key="12">
    <source>
        <dbReference type="ARBA" id="ARBA00023136"/>
    </source>
</evidence>
<feature type="region of interest" description="Disordered" evidence="14">
    <location>
        <begin position="1"/>
        <end position="43"/>
    </location>
</feature>
<accession>A0A484NM52</accession>
<name>A0A484NM52_9ASTE</name>
<dbReference type="PROSITE" id="PS00973">
    <property type="entry name" value="USP_2"/>
    <property type="match status" value="1"/>
</dbReference>
<evidence type="ECO:0000256" key="11">
    <source>
        <dbReference type="ARBA" id="ARBA00022989"/>
    </source>
</evidence>
<dbReference type="InterPro" id="IPR018200">
    <property type="entry name" value="USP_CS"/>
</dbReference>
<evidence type="ECO:0000256" key="8">
    <source>
        <dbReference type="ARBA" id="ARBA00022786"/>
    </source>
</evidence>
<evidence type="ECO:0000256" key="15">
    <source>
        <dbReference type="SAM" id="Phobius"/>
    </source>
</evidence>
<evidence type="ECO:0000256" key="6">
    <source>
        <dbReference type="ARBA" id="ARBA00022670"/>
    </source>
</evidence>
<dbReference type="Pfam" id="PF00860">
    <property type="entry name" value="Xan_ur_permease"/>
    <property type="match status" value="1"/>
</dbReference>
<dbReference type="PANTHER" id="PTHR11119">
    <property type="entry name" value="XANTHINE-URACIL / VITAMIN C PERMEASE FAMILY MEMBER"/>
    <property type="match status" value="1"/>
</dbReference>
<comment type="similarity">
    <text evidence="3">Belongs to the nucleobase:cation symporter-2 (NCS2) (TC 2.A.40) family.</text>
</comment>
<dbReference type="Proteomes" id="UP000595140">
    <property type="component" value="Unassembled WGS sequence"/>
</dbReference>
<feature type="transmembrane region" description="Helical" evidence="15">
    <location>
        <begin position="126"/>
        <end position="142"/>
    </location>
</feature>
<gene>
    <name evidence="17" type="ORF">CCAM_LOCUS43935</name>
</gene>
<feature type="compositionally biased region" description="Polar residues" evidence="14">
    <location>
        <begin position="539"/>
        <end position="554"/>
    </location>
</feature>
<sequence>MSSEGGGNGNGGGGGGNNGGGGGGGNNNKKAEEAKKAEEKPQPHAVLEQLSGVQYCINSPPSWSEALCLGFQHYLLTLGNIVFIPKTIVPLMGGGKVEEARVMQTLLFISGLNTLFQSLFGVRLPSVIGGSYAYLIPITSIIQTRRLQHIVDPHLRFEHSMRAIQGALIVASCFQVITGFIGLWRNATRFLSPLSVVPLITLTGLGLFHLGFPLMAKCAVVGVPELFLIVLASQYLPTWLKLKRPILDRFGVLFSVSIVWTYAAILTYSGPYKTYSQENCRVDGSGLMSGSSWIQIPLPFQWGPPTFNAGDVFAMLSSCFVSSIESTAVFYATSRYGSATPVPPSIVSRGVGWLGVGTMLSGIFGGLTGPCATPRENAGLLALTKVGSRRVAQISVGFMIFFSILGKFGAFFASIPMAVMAALYCVFFAYVSSAGLGFLQFCNLNSFRTKFILGFSLFMGLSLPQYFKEHQMVSGSYPVHTHAKWFNDIICVVFTSHATVAVVLAEFLDRTLPNNDSKDNGVGGGSFLPNFPARISMGTQTSETAETNSSSLNSPDHRKNGTGVRGSISGQVRSSTENSPGNGNGEGDAEGAGDDSICNSLAPVRSFSHWSQQWSTETVEPKLYAGVDSNGGEPDWTDTWMHRDHHSSPSISGSSGLDLNWKADPVSLDWSEWHPDETGQEIEHSSLEDNTSFNFCFFDDETSSPVGGGLANLGNTCFLNAVLQGLMHIVPLLQGIEAYSHPSPCDAFNEVYCVLCDLKELTNATLACKGSIVNPWKTVNNFSYFSSSFQRYQQEDAHEFLLCFLDGLERSCSYIKPEGQVHSNHVNFVKQTFGGHLISKLQCFNCGHCSITYEPLVDLSLEIGDADSLYMALDSFTRTEKIEDTVAKFTCEKCKLHVSLEKQLLLDETPLVSIFHLKRFRNDGCLVEKIDKHIAFPLELDLLPYVKRDKKHAESKYNLVAVLVHIGLTLHSGHYYCFIHSSPNEWYKFDDSKVTRVQEDFVMSQSAYILFYARQDTPWFSDFIQTKQLKPNSSPKQVLYNVDSISGSSPIREIGSRHKVICTSEKGKENLCNSSDDICSANAEKTPTRSVLKENNTKQEFRASKRCGDVTSKTCSRCPRQEIHEEDTTDEICCKKDESHKRAEADLEGSMKKRMRRRKAVCPVGDSGELSPRRSLRLRPLKASSLR</sequence>
<feature type="domain" description="USP" evidence="16">
    <location>
        <begin position="708"/>
        <end position="1015"/>
    </location>
</feature>
<dbReference type="EC" id="3.4.19.12" evidence="5"/>
<feature type="transmembrane region" description="Helical" evidence="15">
    <location>
        <begin position="394"/>
        <end position="415"/>
    </location>
</feature>
<comment type="subcellular location">
    <subcellularLocation>
        <location evidence="2">Membrane</location>
        <topology evidence="2">Multi-pass membrane protein</topology>
    </subcellularLocation>
</comment>
<evidence type="ECO:0000256" key="4">
    <source>
        <dbReference type="ARBA" id="ARBA00009085"/>
    </source>
</evidence>
<keyword evidence="18" id="KW-1185">Reference proteome</keyword>
<dbReference type="PROSITE" id="PS00972">
    <property type="entry name" value="USP_1"/>
    <property type="match status" value="1"/>
</dbReference>
<evidence type="ECO:0000256" key="1">
    <source>
        <dbReference type="ARBA" id="ARBA00000707"/>
    </source>
</evidence>
<feature type="transmembrane region" description="Helical" evidence="15">
    <location>
        <begin position="249"/>
        <end position="268"/>
    </location>
</feature>
<feature type="compositionally biased region" description="Polar residues" evidence="14">
    <location>
        <begin position="568"/>
        <end position="580"/>
    </location>
</feature>
<dbReference type="Gene3D" id="3.90.70.10">
    <property type="entry name" value="Cysteine proteinases"/>
    <property type="match status" value="1"/>
</dbReference>
<reference evidence="17 18" key="1">
    <citation type="submission" date="2018-04" db="EMBL/GenBank/DDBJ databases">
        <authorList>
            <person name="Vogel A."/>
        </authorList>
    </citation>
    <scope>NUCLEOTIDE SEQUENCE [LARGE SCALE GENOMIC DNA]</scope>
</reference>
<dbReference type="GO" id="GO:0016020">
    <property type="term" value="C:membrane"/>
    <property type="evidence" value="ECO:0007669"/>
    <property type="project" value="UniProtKB-SubCell"/>
</dbReference>
<dbReference type="InterPro" id="IPR001394">
    <property type="entry name" value="Peptidase_C19_UCH"/>
</dbReference>
<evidence type="ECO:0000256" key="9">
    <source>
        <dbReference type="ARBA" id="ARBA00022801"/>
    </source>
</evidence>
<proteinExistence type="inferred from homology"/>
<comment type="similarity">
    <text evidence="4">Belongs to the peptidase C19 family.</text>
</comment>
<evidence type="ECO:0000256" key="13">
    <source>
        <dbReference type="ARBA" id="ARBA00037450"/>
    </source>
</evidence>
<evidence type="ECO:0000256" key="2">
    <source>
        <dbReference type="ARBA" id="ARBA00004141"/>
    </source>
</evidence>
<dbReference type="EMBL" id="OOIL02006793">
    <property type="protein sequence ID" value="VFR02160.1"/>
    <property type="molecule type" value="Genomic_DNA"/>
</dbReference>
<feature type="transmembrane region" description="Helical" evidence="15">
    <location>
        <begin position="190"/>
        <end position="212"/>
    </location>
</feature>
<dbReference type="AlphaFoldDB" id="A0A484NM52"/>
<feature type="compositionally biased region" description="Basic and acidic residues" evidence="14">
    <location>
        <begin position="29"/>
        <end position="42"/>
    </location>
</feature>
<evidence type="ECO:0000256" key="7">
    <source>
        <dbReference type="ARBA" id="ARBA00022692"/>
    </source>
</evidence>